<evidence type="ECO:0000256" key="6">
    <source>
        <dbReference type="SAM" id="MobiDB-lite"/>
    </source>
</evidence>
<feature type="coiled-coil region" evidence="5">
    <location>
        <begin position="492"/>
        <end position="526"/>
    </location>
</feature>
<feature type="compositionally biased region" description="Polar residues" evidence="6">
    <location>
        <begin position="296"/>
        <end position="305"/>
    </location>
</feature>
<reference evidence="8" key="2">
    <citation type="journal article" date="2022" name="Elife">
        <title>Obligate sexual reproduction of a homothallic fungus closely related to the Cryptococcus pathogenic species complex.</title>
        <authorList>
            <person name="Passer A.R."/>
            <person name="Clancey S.A."/>
            <person name="Shea T."/>
            <person name="David-Palma M."/>
            <person name="Averette A.F."/>
            <person name="Boekhout T."/>
            <person name="Porcel B.M."/>
            <person name="Nowrousian M."/>
            <person name="Cuomo C.A."/>
            <person name="Sun S."/>
            <person name="Heitman J."/>
            <person name="Coelho M.A."/>
        </authorList>
    </citation>
    <scope>NUCLEOTIDE SEQUENCE</scope>
    <source>
        <strain evidence="8">CBS 7841</strain>
    </source>
</reference>
<name>A0AAJ8JPP5_9TREE</name>
<feature type="compositionally biased region" description="Low complexity" evidence="6">
    <location>
        <begin position="393"/>
        <end position="411"/>
    </location>
</feature>
<dbReference type="InterPro" id="IPR051027">
    <property type="entry name" value="bZIP_transcription_factors"/>
</dbReference>
<keyword evidence="9" id="KW-1185">Reference proteome</keyword>
<dbReference type="GO" id="GO:0005634">
    <property type="term" value="C:nucleus"/>
    <property type="evidence" value="ECO:0007669"/>
    <property type="project" value="UniProtKB-SubCell"/>
</dbReference>
<feature type="region of interest" description="Disordered" evidence="6">
    <location>
        <begin position="244"/>
        <end position="330"/>
    </location>
</feature>
<evidence type="ECO:0000256" key="2">
    <source>
        <dbReference type="ARBA" id="ARBA00023015"/>
    </source>
</evidence>
<keyword evidence="3" id="KW-0804">Transcription</keyword>
<dbReference type="Gene3D" id="1.20.5.170">
    <property type="match status" value="1"/>
</dbReference>
<dbReference type="Pfam" id="PF00170">
    <property type="entry name" value="bZIP_1"/>
    <property type="match status" value="1"/>
</dbReference>
<evidence type="ECO:0000256" key="4">
    <source>
        <dbReference type="ARBA" id="ARBA00023242"/>
    </source>
</evidence>
<dbReference type="PROSITE" id="PS50217">
    <property type="entry name" value="BZIP"/>
    <property type="match status" value="1"/>
</dbReference>
<feature type="region of interest" description="Disordered" evidence="6">
    <location>
        <begin position="45"/>
        <end position="77"/>
    </location>
</feature>
<feature type="compositionally biased region" description="Low complexity" evidence="6">
    <location>
        <begin position="310"/>
        <end position="330"/>
    </location>
</feature>
<evidence type="ECO:0000313" key="9">
    <source>
        <dbReference type="Proteomes" id="UP000094043"/>
    </source>
</evidence>
<feature type="compositionally biased region" description="Basic and acidic residues" evidence="6">
    <location>
        <begin position="438"/>
        <end position="455"/>
    </location>
</feature>
<reference evidence="8" key="3">
    <citation type="submission" date="2024-01" db="EMBL/GenBank/DDBJ databases">
        <authorList>
            <person name="Coelho M.A."/>
            <person name="David-Palma M."/>
            <person name="Shea T."/>
            <person name="Sun S."/>
            <person name="Cuomo C.A."/>
            <person name="Heitman J."/>
        </authorList>
    </citation>
    <scope>NUCLEOTIDE SEQUENCE</scope>
    <source>
        <strain evidence="8">CBS 7841</strain>
    </source>
</reference>
<dbReference type="CDD" id="cd14810">
    <property type="entry name" value="bZIP_u1"/>
    <property type="match status" value="1"/>
</dbReference>
<dbReference type="SMART" id="SM00338">
    <property type="entry name" value="BRLZ"/>
    <property type="match status" value="1"/>
</dbReference>
<dbReference type="SUPFAM" id="SSF57959">
    <property type="entry name" value="Leucine zipper domain"/>
    <property type="match status" value="1"/>
</dbReference>
<proteinExistence type="predicted"/>
<dbReference type="EMBL" id="CP143785">
    <property type="protein sequence ID" value="WVN86139.1"/>
    <property type="molecule type" value="Genomic_DNA"/>
</dbReference>
<comment type="subcellular location">
    <subcellularLocation>
        <location evidence="1">Nucleus</location>
    </subcellularLocation>
</comment>
<sequence length="565" mass="62787">MLILCPLSISSGRPSYTAATSPEWPVSTETIQSRRHPNRTYPITAEERKSGHLRRHPSLKTPLKPRPSHGRKAPTRHGLKFPEFNDCPCTDLIIVHVWQAGPATLLGPPVVFFSVNPFRIISQAGGNRPSRGTAALELPQRISARCAVKTCTDASAYTKRHCPASIQGSWENKKQLQIKSLTPEILSLDNTGSTITNNQKRNTHIYHTSFAPVTDTASQALSPFTMEPWSSGMYNYYSQESLRTSAKPTPISLDEIPSDRTVKRASTMSSAFLPPPPPHTSTHGGEANNGPIPPTFSHNVYTNYQPPLPQTQSNSTSNLSSHSMPSMSHLSHFSQFPSFPAMNSPAVSLTEPLGHSQRTFTDSIPRVMGLTSPGLHHLSPVSPTNNLIPGLQPPSSMSTTSSTFSSVPRTPATIPKSAKRNSADFQHSPEDWDEDEETERHEIDSYKGDTGKDDQPWGMPQEEYKKLNPKDKKQVRNRIGARRFRAKRKDYVNSLERGIKALNDENAMLRNQLEIYRNEINEYRMHQRVPPIPPTIKETGLGLTVISGSSQEPLTEPWEESKTMV</sequence>
<dbReference type="Proteomes" id="UP000094043">
    <property type="component" value="Chromosome 2"/>
</dbReference>
<dbReference type="GO" id="GO:0003700">
    <property type="term" value="F:DNA-binding transcription factor activity"/>
    <property type="evidence" value="ECO:0007669"/>
    <property type="project" value="InterPro"/>
</dbReference>
<dbReference type="InterPro" id="IPR046347">
    <property type="entry name" value="bZIP_sf"/>
</dbReference>
<evidence type="ECO:0000256" key="5">
    <source>
        <dbReference type="SAM" id="Coils"/>
    </source>
</evidence>
<dbReference type="InterPro" id="IPR004827">
    <property type="entry name" value="bZIP"/>
</dbReference>
<dbReference type="KEGG" id="cdep:91085513"/>
<feature type="domain" description="BZIP" evidence="7">
    <location>
        <begin position="470"/>
        <end position="524"/>
    </location>
</feature>
<reference evidence="8" key="1">
    <citation type="submission" date="2016-06" db="EMBL/GenBank/DDBJ databases">
        <authorList>
            <person name="Cuomo C."/>
            <person name="Litvintseva A."/>
            <person name="Heitman J."/>
            <person name="Chen Y."/>
            <person name="Sun S."/>
            <person name="Springer D."/>
            <person name="Dromer F."/>
            <person name="Young S."/>
            <person name="Zeng Q."/>
            <person name="Chapman S."/>
            <person name="Gujja S."/>
            <person name="Saif S."/>
            <person name="Birren B."/>
        </authorList>
    </citation>
    <scope>NUCLEOTIDE SEQUENCE</scope>
    <source>
        <strain evidence="8">CBS 7841</strain>
    </source>
</reference>
<dbReference type="GeneID" id="91085513"/>
<evidence type="ECO:0000256" key="1">
    <source>
        <dbReference type="ARBA" id="ARBA00004123"/>
    </source>
</evidence>
<protein>
    <recommendedName>
        <fullName evidence="7">BZIP domain-containing protein</fullName>
    </recommendedName>
</protein>
<keyword evidence="5" id="KW-0175">Coiled coil</keyword>
<dbReference type="RefSeq" id="XP_066066839.1">
    <property type="nucleotide sequence ID" value="XM_066210742.1"/>
</dbReference>
<feature type="compositionally biased region" description="Basic residues" evidence="6">
    <location>
        <begin position="66"/>
        <end position="77"/>
    </location>
</feature>
<keyword evidence="2" id="KW-0805">Transcription regulation</keyword>
<accession>A0AAJ8JPP5</accession>
<keyword evidence="4" id="KW-0539">Nucleus</keyword>
<dbReference type="PANTHER" id="PTHR19304">
    <property type="entry name" value="CYCLIC-AMP RESPONSE ELEMENT BINDING PROTEIN"/>
    <property type="match status" value="1"/>
</dbReference>
<feature type="region of interest" description="Disordered" evidence="6">
    <location>
        <begin position="378"/>
        <end position="463"/>
    </location>
</feature>
<gene>
    <name evidence="8" type="ORF">L203_101300</name>
</gene>
<dbReference type="AlphaFoldDB" id="A0AAJ8JPP5"/>
<organism evidence="8 9">
    <name type="scientific">Cryptococcus depauperatus CBS 7841</name>
    <dbReference type="NCBI Taxonomy" id="1295531"/>
    <lineage>
        <taxon>Eukaryota</taxon>
        <taxon>Fungi</taxon>
        <taxon>Dikarya</taxon>
        <taxon>Basidiomycota</taxon>
        <taxon>Agaricomycotina</taxon>
        <taxon>Tremellomycetes</taxon>
        <taxon>Tremellales</taxon>
        <taxon>Cryptococcaceae</taxon>
        <taxon>Cryptococcus</taxon>
    </lineage>
</organism>
<evidence type="ECO:0000313" key="8">
    <source>
        <dbReference type="EMBL" id="WVN86139.1"/>
    </source>
</evidence>
<evidence type="ECO:0000259" key="7">
    <source>
        <dbReference type="PROSITE" id="PS50217"/>
    </source>
</evidence>
<evidence type="ECO:0000256" key="3">
    <source>
        <dbReference type="ARBA" id="ARBA00023163"/>
    </source>
</evidence>